<organism evidence="1 2">
    <name type="scientific">Ruegeria pomeroyi</name>
    <dbReference type="NCBI Taxonomy" id="89184"/>
    <lineage>
        <taxon>Bacteria</taxon>
        <taxon>Pseudomonadati</taxon>
        <taxon>Pseudomonadota</taxon>
        <taxon>Alphaproteobacteria</taxon>
        <taxon>Rhodobacterales</taxon>
        <taxon>Roseobacteraceae</taxon>
        <taxon>Ruegeria</taxon>
    </lineage>
</organism>
<name>A0A9Q3ZMQ5_9RHOB</name>
<accession>A0A9Q3ZMQ5</accession>
<dbReference type="AlphaFoldDB" id="A0A9Q3ZMQ5"/>
<sequence>MDTSDPVRACEGFPEMPRQTCLPETEMGVTGAMSLAILGGENAEKAGSAGSLVSKYNSFADTGRSERFPQGIRAGLRLPEFLMPGRGSQTSGRSQIRTS</sequence>
<dbReference type="Proteomes" id="UP000813672">
    <property type="component" value="Unassembled WGS sequence"/>
</dbReference>
<dbReference type="RefSeq" id="WP_234218663.1">
    <property type="nucleotide sequence ID" value="NZ_JAGQAF010000003.1"/>
</dbReference>
<dbReference type="EMBL" id="JAGQAF010000003">
    <property type="protein sequence ID" value="MCE8536849.1"/>
    <property type="molecule type" value="Genomic_DNA"/>
</dbReference>
<proteinExistence type="predicted"/>
<evidence type="ECO:0000313" key="1">
    <source>
        <dbReference type="EMBL" id="MCE8536849.1"/>
    </source>
</evidence>
<reference evidence="1" key="1">
    <citation type="journal article" date="2021" name="Environ. Microbiol.">
        <title>Cryptic niche differentiation of novel sediment ecotypes of Rugeria pomeroyi correlates with nitrate respiration.</title>
        <authorList>
            <person name="Lin X."/>
            <person name="McNichol J."/>
            <person name="Chu X."/>
            <person name="Qian Y."/>
            <person name="Luo H."/>
        </authorList>
    </citation>
    <scope>NUCLEOTIDE SEQUENCE</scope>
    <source>
        <strain evidence="1">SZCCDBB064</strain>
    </source>
</reference>
<gene>
    <name evidence="1" type="ORF">KBY27_05230</name>
</gene>
<comment type="caution">
    <text evidence="1">The sequence shown here is derived from an EMBL/GenBank/DDBJ whole genome shotgun (WGS) entry which is preliminary data.</text>
</comment>
<evidence type="ECO:0000313" key="2">
    <source>
        <dbReference type="Proteomes" id="UP000813672"/>
    </source>
</evidence>
<protein>
    <submittedName>
        <fullName evidence="1">Uncharacterized protein</fullName>
    </submittedName>
</protein>